<evidence type="ECO:0000313" key="2">
    <source>
        <dbReference type="EMBL" id="QJA83309.1"/>
    </source>
</evidence>
<evidence type="ECO:0000313" key="1">
    <source>
        <dbReference type="EMBL" id="QJA64297.1"/>
    </source>
</evidence>
<dbReference type="EMBL" id="MT141517">
    <property type="protein sequence ID" value="QJA64297.1"/>
    <property type="molecule type" value="Genomic_DNA"/>
</dbReference>
<sequence length="334" mass="36875">MGLNYKPSVVVRGANASIINERLQSWELIDAAGRQSDQLTLRVLADGLSNLPTEGQIIGLALGFDGALVDKGEFKITRVRPRIFPNVLTIIATAAPFVVKDETEFKRRKSRSWSDTTVGKIFSDVVRSHGFSPRIAPELSGVAVKHIDQTDETDMSFLTRLAKQHDAVTKPVDQLYIFAKRGQLKTISGQTLKSVRLSLPQQNKPTSESFINAEADFPSRQAFKGVIAKYWDADKGIEVEVQQGAAPFKKIREQYESESHAREASEAELRKVTRTGVTVTLDVPGNPELVAEGLLELDGSFPGYMAGKWSIDRVVSTGTRDQGYRCRIEATEPV</sequence>
<proteinExistence type="predicted"/>
<reference evidence="2" key="1">
    <citation type="submission" date="2020-03" db="EMBL/GenBank/DDBJ databases">
        <title>The deep terrestrial virosphere.</title>
        <authorList>
            <person name="Holmfeldt K."/>
            <person name="Nilsson E."/>
            <person name="Simone D."/>
            <person name="Lopez-Fernandez M."/>
            <person name="Wu X."/>
            <person name="de Brujin I."/>
            <person name="Lundin D."/>
            <person name="Andersson A."/>
            <person name="Bertilsson S."/>
            <person name="Dopson M."/>
        </authorList>
    </citation>
    <scope>NUCLEOTIDE SEQUENCE</scope>
    <source>
        <strain evidence="2">MM415A00294</strain>
        <strain evidence="1">MM415B00522</strain>
    </source>
</reference>
<name>A0A6M3KML7_9ZZZZ</name>
<gene>
    <name evidence="2" type="ORF">MM415A00294_0007</name>
    <name evidence="1" type="ORF">MM415B00522_0007</name>
</gene>
<dbReference type="EMBL" id="MT142508">
    <property type="protein sequence ID" value="QJA83309.1"/>
    <property type="molecule type" value="Genomic_DNA"/>
</dbReference>
<dbReference type="Pfam" id="PF05954">
    <property type="entry name" value="Phage_GPD"/>
    <property type="match status" value="1"/>
</dbReference>
<dbReference type="AlphaFoldDB" id="A0A6M3KML7"/>
<organism evidence="2">
    <name type="scientific">viral metagenome</name>
    <dbReference type="NCBI Taxonomy" id="1070528"/>
    <lineage>
        <taxon>unclassified sequences</taxon>
        <taxon>metagenomes</taxon>
        <taxon>organismal metagenomes</taxon>
    </lineage>
</organism>
<dbReference type="SUPFAM" id="SSF69279">
    <property type="entry name" value="Phage tail proteins"/>
    <property type="match status" value="1"/>
</dbReference>
<protein>
    <submittedName>
        <fullName evidence="2">Putative tail protein</fullName>
    </submittedName>
</protein>
<accession>A0A6M3KML7</accession>